<name>A0A8R1HTR2_CAEJA</name>
<evidence type="ECO:0000313" key="1">
    <source>
        <dbReference type="EnsemblMetazoa" id="CJA08396.1"/>
    </source>
</evidence>
<accession>A0A8R1HTR2</accession>
<dbReference type="AlphaFoldDB" id="A0A8R1HTR2"/>
<sequence length="138" mass="16005">MTEDAEYGKTVEALKDVERRKKEQFDVNVKEIIKEVVSSFCLLITKNAVSEEPIQNSSNDHLIPDESERATEVLRKNVKCLEQLLHYSLDFHLKQAVKQLETLSLSWEKVVLEGGFEDNKHIIENKYDEILVLFRKSA</sequence>
<reference evidence="1" key="2">
    <citation type="submission" date="2022-06" db="UniProtKB">
        <authorList>
            <consortium name="EnsemblMetazoa"/>
        </authorList>
    </citation>
    <scope>IDENTIFICATION</scope>
    <source>
        <strain evidence="1">DF5081</strain>
    </source>
</reference>
<dbReference type="EnsemblMetazoa" id="CJA08396.1">
    <property type="protein sequence ID" value="CJA08396.1"/>
    <property type="gene ID" value="WBGene00127601"/>
</dbReference>
<protein>
    <submittedName>
        <fullName evidence="1">Uncharacterized protein</fullName>
    </submittedName>
</protein>
<organism evidence="1 2">
    <name type="scientific">Caenorhabditis japonica</name>
    <dbReference type="NCBI Taxonomy" id="281687"/>
    <lineage>
        <taxon>Eukaryota</taxon>
        <taxon>Metazoa</taxon>
        <taxon>Ecdysozoa</taxon>
        <taxon>Nematoda</taxon>
        <taxon>Chromadorea</taxon>
        <taxon>Rhabditida</taxon>
        <taxon>Rhabditina</taxon>
        <taxon>Rhabditomorpha</taxon>
        <taxon>Rhabditoidea</taxon>
        <taxon>Rhabditidae</taxon>
        <taxon>Peloderinae</taxon>
        <taxon>Caenorhabditis</taxon>
    </lineage>
</organism>
<evidence type="ECO:0000313" key="2">
    <source>
        <dbReference type="Proteomes" id="UP000005237"/>
    </source>
</evidence>
<reference evidence="2" key="1">
    <citation type="submission" date="2010-08" db="EMBL/GenBank/DDBJ databases">
        <authorList>
            <consortium name="Caenorhabditis japonica Sequencing Consortium"/>
            <person name="Wilson R.K."/>
        </authorList>
    </citation>
    <scope>NUCLEOTIDE SEQUENCE [LARGE SCALE GENOMIC DNA]</scope>
    <source>
        <strain evidence="2">DF5081</strain>
    </source>
</reference>
<keyword evidence="2" id="KW-1185">Reference proteome</keyword>
<dbReference type="Proteomes" id="UP000005237">
    <property type="component" value="Unassembled WGS sequence"/>
</dbReference>
<proteinExistence type="predicted"/>